<dbReference type="EMBL" id="CP060636">
    <property type="protein sequence ID" value="QNM14098.1"/>
    <property type="molecule type" value="Genomic_DNA"/>
</dbReference>
<keyword evidence="1" id="KW-0472">Membrane</keyword>
<keyword evidence="1" id="KW-0812">Transmembrane</keyword>
<reference evidence="2 3" key="1">
    <citation type="submission" date="2020-08" db="EMBL/GenBank/DDBJ databases">
        <authorList>
            <person name="Liu C."/>
            <person name="Sun Q."/>
        </authorList>
    </citation>
    <scope>NUCLEOTIDE SEQUENCE [LARGE SCALE GENOMIC DNA]</scope>
    <source>
        <strain evidence="2 3">NSJ-61</strain>
    </source>
</reference>
<dbReference type="Proteomes" id="UP000515856">
    <property type="component" value="Chromosome"/>
</dbReference>
<name>A0A7G9GTG6_9FIRM</name>
<evidence type="ECO:0000313" key="2">
    <source>
        <dbReference type="EMBL" id="QNM14098.1"/>
    </source>
</evidence>
<feature type="transmembrane region" description="Helical" evidence="1">
    <location>
        <begin position="43"/>
        <end position="62"/>
    </location>
</feature>
<organism evidence="2 3">
    <name type="scientific">[Eubacterium] hominis</name>
    <dbReference type="NCBI Taxonomy" id="2764325"/>
    <lineage>
        <taxon>Bacteria</taxon>
        <taxon>Bacillati</taxon>
        <taxon>Bacillota</taxon>
        <taxon>Erysipelotrichia</taxon>
        <taxon>Erysipelotrichales</taxon>
        <taxon>Erysipelotrichaceae</taxon>
        <taxon>Amedibacillus</taxon>
    </lineage>
</organism>
<accession>A0A7G9GTG6</accession>
<dbReference type="RefSeq" id="WP_117518288.1">
    <property type="nucleotide sequence ID" value="NZ_CP060636.1"/>
</dbReference>
<keyword evidence="1" id="KW-1133">Transmembrane helix</keyword>
<sequence length="191" mass="23140">MRPIIYGTVPSKKKIHSDILMQSGIEILALSMFYVFYSLVFPLPIYCFWILFISVMIGGVLIKQHRQNKVIYEFDEEKIKFIKYSDWLYFDYRNEIEMIPYKDIVKCDIGYCRNHKKSKYGYSVQLILYLENRSKIIVLNPAKLSETKMRELLRILNEKMKYVNDPYQIYLCLLQNYIRFDMYIERIEGRK</sequence>
<evidence type="ECO:0000256" key="1">
    <source>
        <dbReference type="SAM" id="Phobius"/>
    </source>
</evidence>
<gene>
    <name evidence="2" type="ORF">H9Q80_09255</name>
</gene>
<evidence type="ECO:0000313" key="3">
    <source>
        <dbReference type="Proteomes" id="UP000515856"/>
    </source>
</evidence>
<dbReference type="AlphaFoldDB" id="A0A7G9GTG6"/>
<dbReference type="KEGG" id="ehn:H9Q80_09255"/>
<keyword evidence="3" id="KW-1185">Reference proteome</keyword>
<protein>
    <submittedName>
        <fullName evidence="2">Uncharacterized protein</fullName>
    </submittedName>
</protein>
<proteinExistence type="predicted"/>
<feature type="transmembrane region" description="Helical" evidence="1">
    <location>
        <begin position="20"/>
        <end position="37"/>
    </location>
</feature>